<dbReference type="Proteomes" id="UP000270046">
    <property type="component" value="Chromosome"/>
</dbReference>
<sequence length="122" mass="14533">MNKNEVIQDLIFLPVKYANEDKSPYALVKESGYFEFHDEITEKDIFDILVKHPELVQEWVAYSEDQRMSPVWYIHDKNGQYYVSYYSKNEAPLPPYISDDLLEVCAVFIKRKSEQVRLEFLT</sequence>
<dbReference type="OrthoDB" id="1495287at2"/>
<keyword evidence="2" id="KW-1185">Reference proteome</keyword>
<accession>A0A494VJB1</accession>
<evidence type="ECO:0000313" key="2">
    <source>
        <dbReference type="Proteomes" id="UP000270046"/>
    </source>
</evidence>
<evidence type="ECO:0000313" key="1">
    <source>
        <dbReference type="EMBL" id="AYL93869.1"/>
    </source>
</evidence>
<dbReference type="AlphaFoldDB" id="A0A494VJB1"/>
<dbReference type="RefSeq" id="WP_119407591.1">
    <property type="nucleotide sequence ID" value="NZ_CP032869.1"/>
</dbReference>
<dbReference type="EMBL" id="CP032869">
    <property type="protein sequence ID" value="AYL93869.1"/>
    <property type="molecule type" value="Genomic_DNA"/>
</dbReference>
<reference evidence="1 2" key="1">
    <citation type="submission" date="2018-10" db="EMBL/GenBank/DDBJ databases">
        <title>Genome sequencing of Mucilaginibacter sp. HYN0043.</title>
        <authorList>
            <person name="Kim M."/>
            <person name="Yi H."/>
        </authorList>
    </citation>
    <scope>NUCLEOTIDE SEQUENCE [LARGE SCALE GENOMIC DNA]</scope>
    <source>
        <strain evidence="1 2">HYN0043</strain>
    </source>
</reference>
<protein>
    <submittedName>
        <fullName evidence="1">Uncharacterized protein</fullName>
    </submittedName>
</protein>
<gene>
    <name evidence="1" type="ORF">HYN43_000515</name>
</gene>
<name>A0A494VJB1_9SPHI</name>
<dbReference type="KEGG" id="muh:HYN43_000515"/>
<organism evidence="1 2">
    <name type="scientific">Mucilaginibacter celer</name>
    <dbReference type="NCBI Taxonomy" id="2305508"/>
    <lineage>
        <taxon>Bacteria</taxon>
        <taxon>Pseudomonadati</taxon>
        <taxon>Bacteroidota</taxon>
        <taxon>Sphingobacteriia</taxon>
        <taxon>Sphingobacteriales</taxon>
        <taxon>Sphingobacteriaceae</taxon>
        <taxon>Mucilaginibacter</taxon>
    </lineage>
</organism>
<proteinExistence type="predicted"/>